<dbReference type="EMBL" id="BEYU01000005">
    <property type="protein sequence ID" value="GBG24296.1"/>
    <property type="molecule type" value="Genomic_DNA"/>
</dbReference>
<sequence>MALVLTVRITVLVFVESTQATAFWAMRDAPLSLPRDGWSAEHGPLRRAKTDAPATFLHREGHRSGHPNASAVGLHEEHRKHLEDKYHHARAKVAEKKDIANEKDVFDGVQSLANGKNLRHGHGKVDFLEFLANFEPHPTDTPDPLLKTEPFRSNPFTQKRAGAFGKVLEEAMQLVTRYYQATPDSKAWKAPFGFASMDRPPRVLFFEGYWWLMKQDGRKGQTLGDITIWVDYYLAMEKLGVEIVGFPMHQGKYPKTRSEQKAYFESFDMILCDFLSVDFFKKKFFNKTVGFGTFEDYKEFVLPRMYIQDSFGTEPHYDDPNCKDGPLIYWGANLTSMDRYLSMIRGYHESNTFVGNAAVVTGHRHLDLLLSGHLPSRLDFVRRLEHTRSGRMLLEASVTGAPRIVEKNAAAREENRIVRHWLERGTRGVLTTVSQPQPQPQPQPGRRPRRWKALLWGKAWKKEPHMIGLYSRQARILADNMPVIATVIDYPRGPLRHIHPNIENRGPQSFGDMQNLFDEVAIVVNFGVYSALGHVATEALSHGAMLWMGDVPINFEGDKPIRKTYTSTHPHFEADPGPPMVQKLNLGDRAEVVRRLDRFKAYFDSNRCDNVEDREECQLFKFHQKHGTPIPDFTVPSLLVRINDLLHKAVRENRRN</sequence>
<feature type="chain" id="PRO_5015315703" evidence="2">
    <location>
        <begin position="21"/>
        <end position="656"/>
    </location>
</feature>
<organism evidence="3 4">
    <name type="scientific">Hondaea fermentalgiana</name>
    <dbReference type="NCBI Taxonomy" id="2315210"/>
    <lineage>
        <taxon>Eukaryota</taxon>
        <taxon>Sar</taxon>
        <taxon>Stramenopiles</taxon>
        <taxon>Bigyra</taxon>
        <taxon>Labyrinthulomycetes</taxon>
        <taxon>Thraustochytrida</taxon>
        <taxon>Thraustochytriidae</taxon>
        <taxon>Hondaea</taxon>
    </lineage>
</organism>
<accession>A0A2R5FZV0</accession>
<evidence type="ECO:0000256" key="2">
    <source>
        <dbReference type="SAM" id="SignalP"/>
    </source>
</evidence>
<gene>
    <name evidence="3" type="ORF">FCC1311_005142</name>
</gene>
<comment type="caution">
    <text evidence="3">The sequence shown here is derived from an EMBL/GenBank/DDBJ whole genome shotgun (WGS) entry which is preliminary data.</text>
</comment>
<evidence type="ECO:0000313" key="3">
    <source>
        <dbReference type="EMBL" id="GBG24296.1"/>
    </source>
</evidence>
<dbReference type="Proteomes" id="UP000241890">
    <property type="component" value="Unassembled WGS sequence"/>
</dbReference>
<dbReference type="InParanoid" id="A0A2R5FZV0"/>
<feature type="region of interest" description="Disordered" evidence="1">
    <location>
        <begin position="429"/>
        <end position="449"/>
    </location>
</feature>
<name>A0A2R5FZV0_9STRA</name>
<evidence type="ECO:0000256" key="1">
    <source>
        <dbReference type="SAM" id="MobiDB-lite"/>
    </source>
</evidence>
<proteinExistence type="predicted"/>
<reference evidence="3 4" key="1">
    <citation type="submission" date="2017-12" db="EMBL/GenBank/DDBJ databases">
        <title>Sequencing, de novo assembly and annotation of complete genome of a new Thraustochytrid species, strain FCC1311.</title>
        <authorList>
            <person name="Sedici K."/>
            <person name="Godart F."/>
            <person name="Aiese Cigliano R."/>
            <person name="Sanseverino W."/>
            <person name="Barakat M."/>
            <person name="Ortet P."/>
            <person name="Marechal E."/>
            <person name="Cagnac O."/>
            <person name="Amato A."/>
        </authorList>
    </citation>
    <scope>NUCLEOTIDE SEQUENCE [LARGE SCALE GENOMIC DNA]</scope>
</reference>
<keyword evidence="4" id="KW-1185">Reference proteome</keyword>
<evidence type="ECO:0000313" key="4">
    <source>
        <dbReference type="Proteomes" id="UP000241890"/>
    </source>
</evidence>
<keyword evidence="2" id="KW-0732">Signal</keyword>
<feature type="signal peptide" evidence="2">
    <location>
        <begin position="1"/>
        <end position="20"/>
    </location>
</feature>
<protein>
    <submittedName>
        <fullName evidence="3">Uncharacterized protein</fullName>
    </submittedName>
</protein>
<dbReference type="AlphaFoldDB" id="A0A2R5FZV0"/>